<proteinExistence type="predicted"/>
<dbReference type="Pfam" id="PF12804">
    <property type="entry name" value="NTP_transf_3"/>
    <property type="match status" value="1"/>
</dbReference>
<accession>A0A9X2FGX0</accession>
<name>A0A9X2FGX0_9BACT</name>
<feature type="domain" description="MobA-like NTP transferase" evidence="1">
    <location>
        <begin position="8"/>
        <end position="177"/>
    </location>
</feature>
<evidence type="ECO:0000259" key="1">
    <source>
        <dbReference type="Pfam" id="PF12804"/>
    </source>
</evidence>
<dbReference type="CDD" id="cd04182">
    <property type="entry name" value="GT_2_like_f"/>
    <property type="match status" value="1"/>
</dbReference>
<organism evidence="2 3">
    <name type="scientific">Aeoliella straminimaris</name>
    <dbReference type="NCBI Taxonomy" id="2954799"/>
    <lineage>
        <taxon>Bacteria</taxon>
        <taxon>Pseudomonadati</taxon>
        <taxon>Planctomycetota</taxon>
        <taxon>Planctomycetia</taxon>
        <taxon>Pirellulales</taxon>
        <taxon>Lacipirellulaceae</taxon>
        <taxon>Aeoliella</taxon>
    </lineage>
</organism>
<dbReference type="PANTHER" id="PTHR43777">
    <property type="entry name" value="MOLYBDENUM COFACTOR CYTIDYLYLTRANSFERASE"/>
    <property type="match status" value="1"/>
</dbReference>
<reference evidence="2" key="1">
    <citation type="submission" date="2022-06" db="EMBL/GenBank/DDBJ databases">
        <title>Aeoliella straminimaris, a novel planctomycete from sediments.</title>
        <authorList>
            <person name="Vitorino I.R."/>
            <person name="Lage O.M."/>
        </authorList>
    </citation>
    <scope>NUCLEOTIDE SEQUENCE</scope>
    <source>
        <strain evidence="2">ICT_H6.2</strain>
    </source>
</reference>
<keyword evidence="3" id="KW-1185">Reference proteome</keyword>
<dbReference type="RefSeq" id="WP_252852252.1">
    <property type="nucleotide sequence ID" value="NZ_JAMXLR010000036.1"/>
</dbReference>
<dbReference type="GO" id="GO:0016779">
    <property type="term" value="F:nucleotidyltransferase activity"/>
    <property type="evidence" value="ECO:0007669"/>
    <property type="project" value="UniProtKB-ARBA"/>
</dbReference>
<dbReference type="Gene3D" id="3.90.550.10">
    <property type="entry name" value="Spore Coat Polysaccharide Biosynthesis Protein SpsA, Chain A"/>
    <property type="match status" value="1"/>
</dbReference>
<dbReference type="EMBL" id="JAMXLR010000036">
    <property type="protein sequence ID" value="MCO6044146.1"/>
    <property type="molecule type" value="Genomic_DNA"/>
</dbReference>
<gene>
    <name evidence="2" type="ORF">NG895_09525</name>
</gene>
<sequence length="209" mass="23382">MPRCRYFAVIPAAGRSRRMGWPKLLAEVAGRPLIDWVLDAWCGSHVDEVVVVVRREQLELAEQCRDEAGGREQLRVLATSESPRTMRDTLQLGLRSILERHRPQPSDAWLVAPADMPGLSAAAIDRLLTEYDPRAPRVLVPQVNGERGHPVLLPWSLVAAFDDLPREFGLNTFVRQCDARCIPLADGGLLADIDTPHDYLQWPQPIAGR</sequence>
<evidence type="ECO:0000313" key="3">
    <source>
        <dbReference type="Proteomes" id="UP001155241"/>
    </source>
</evidence>
<dbReference type="SUPFAM" id="SSF53448">
    <property type="entry name" value="Nucleotide-diphospho-sugar transferases"/>
    <property type="match status" value="1"/>
</dbReference>
<dbReference type="PANTHER" id="PTHR43777:SF1">
    <property type="entry name" value="MOLYBDENUM COFACTOR CYTIDYLYLTRANSFERASE"/>
    <property type="match status" value="1"/>
</dbReference>
<evidence type="ECO:0000313" key="2">
    <source>
        <dbReference type="EMBL" id="MCO6044146.1"/>
    </source>
</evidence>
<dbReference type="AlphaFoldDB" id="A0A9X2FGX0"/>
<comment type="caution">
    <text evidence="2">The sequence shown here is derived from an EMBL/GenBank/DDBJ whole genome shotgun (WGS) entry which is preliminary data.</text>
</comment>
<dbReference type="InterPro" id="IPR029044">
    <property type="entry name" value="Nucleotide-diphossugar_trans"/>
</dbReference>
<dbReference type="Proteomes" id="UP001155241">
    <property type="component" value="Unassembled WGS sequence"/>
</dbReference>
<dbReference type="InterPro" id="IPR025877">
    <property type="entry name" value="MobA-like_NTP_Trfase"/>
</dbReference>
<protein>
    <submittedName>
        <fullName evidence="2">Nucleotidyltransferase family protein</fullName>
    </submittedName>
</protein>